<dbReference type="Pfam" id="PF00188">
    <property type="entry name" value="CAP"/>
    <property type="match status" value="1"/>
</dbReference>
<evidence type="ECO:0000259" key="3">
    <source>
        <dbReference type="Pfam" id="PF00188"/>
    </source>
</evidence>
<dbReference type="PANTHER" id="PTHR31157:SF1">
    <property type="entry name" value="SCP DOMAIN-CONTAINING PROTEIN"/>
    <property type="match status" value="1"/>
</dbReference>
<protein>
    <submittedName>
        <fullName evidence="5">Stalk domain-containing protein</fullName>
    </submittedName>
</protein>
<feature type="region of interest" description="Disordered" evidence="1">
    <location>
        <begin position="158"/>
        <end position="220"/>
    </location>
</feature>
<feature type="signal peptide" evidence="2">
    <location>
        <begin position="1"/>
        <end position="27"/>
    </location>
</feature>
<name>A0ABW9GZS2_9FIRM</name>
<evidence type="ECO:0000256" key="2">
    <source>
        <dbReference type="SAM" id="SignalP"/>
    </source>
</evidence>
<dbReference type="Proteomes" id="UP001631949">
    <property type="component" value="Unassembled WGS sequence"/>
</dbReference>
<dbReference type="PANTHER" id="PTHR31157">
    <property type="entry name" value="SCP DOMAIN-CONTAINING PROTEIN"/>
    <property type="match status" value="1"/>
</dbReference>
<gene>
    <name evidence="5" type="ORF">ACKQTC_07015</name>
</gene>
<evidence type="ECO:0000313" key="5">
    <source>
        <dbReference type="EMBL" id="MFM9414114.1"/>
    </source>
</evidence>
<dbReference type="InterPro" id="IPR012854">
    <property type="entry name" value="Cu_amine_oxidase-like_N"/>
</dbReference>
<feature type="compositionally biased region" description="Low complexity" evidence="1">
    <location>
        <begin position="194"/>
        <end position="210"/>
    </location>
</feature>
<dbReference type="EMBL" id="JBJUVG010000010">
    <property type="protein sequence ID" value="MFM9414114.1"/>
    <property type="molecule type" value="Genomic_DNA"/>
</dbReference>
<dbReference type="Pfam" id="PF07833">
    <property type="entry name" value="Cu_amine_oxidN1"/>
    <property type="match status" value="1"/>
</dbReference>
<keyword evidence="6" id="KW-1185">Reference proteome</keyword>
<evidence type="ECO:0000256" key="1">
    <source>
        <dbReference type="SAM" id="MobiDB-lite"/>
    </source>
</evidence>
<feature type="domain" description="Copper amine oxidase-like N-terminal" evidence="4">
    <location>
        <begin position="38"/>
        <end position="155"/>
    </location>
</feature>
<evidence type="ECO:0000313" key="6">
    <source>
        <dbReference type="Proteomes" id="UP001631949"/>
    </source>
</evidence>
<dbReference type="InterPro" id="IPR014044">
    <property type="entry name" value="CAP_dom"/>
</dbReference>
<feature type="domain" description="SCP" evidence="3">
    <location>
        <begin position="309"/>
        <end position="443"/>
    </location>
</feature>
<dbReference type="SUPFAM" id="SSF55383">
    <property type="entry name" value="Copper amine oxidase, domain N"/>
    <property type="match status" value="1"/>
</dbReference>
<dbReference type="SUPFAM" id="SSF55797">
    <property type="entry name" value="PR-1-like"/>
    <property type="match status" value="1"/>
</dbReference>
<comment type="caution">
    <text evidence="5">The sequence shown here is derived from an EMBL/GenBank/DDBJ whole genome shotgun (WGS) entry which is preliminary data.</text>
</comment>
<evidence type="ECO:0000259" key="4">
    <source>
        <dbReference type="Pfam" id="PF07833"/>
    </source>
</evidence>
<dbReference type="InterPro" id="IPR035940">
    <property type="entry name" value="CAP_sf"/>
</dbReference>
<dbReference type="Gene3D" id="3.40.33.10">
    <property type="entry name" value="CAP"/>
    <property type="match status" value="1"/>
</dbReference>
<sequence>MKGSLTKKATAAVLAAALLASASPAQATESHARDITITVDGRTIPQTDQKAFIKDGRTMVPLRTVMEGLKMNVNWVESNRSIFVSDTAKNLTYVFYADKPYFNVYGTTGKEPIRKVNLDVAPYITVNNRVVVPLRAIGETYGKVDWNNDTSTVAITAGQVAQPSTPAKPTTPTVKPPVAQPNKPAQPTPAPSVKPSEPTIKPTPSEPSKPSVKKEKKALSNEERTFLKGIIANGLSDKASEAKAQVVRINEIKDKYVGWANNPAIECEEVDNDLILDAVRGKPDVELLSFYEALEAPRKPFTADQLRMLELINAARAEHGLKPVKLSPALCEGADIRAREYDIDQKRVGAVDYNSHMKAKANGWNPHIRLDGTEPTTVLKDLGLSQFISKATLWENLATIFTDENNPDEIFNMWMNSPGHKANILYPNHKYVGVGYDTQEDNVETEWALEFQP</sequence>
<proteinExistence type="predicted"/>
<feature type="compositionally biased region" description="Pro residues" evidence="1">
    <location>
        <begin position="174"/>
        <end position="192"/>
    </location>
</feature>
<dbReference type="RefSeq" id="WP_408977729.1">
    <property type="nucleotide sequence ID" value="NZ_JBJUVG010000010.1"/>
</dbReference>
<reference evidence="5 6" key="1">
    <citation type="journal article" date="2016" name="Int. J. Syst. Evol. Microbiol.">
        <title>Peptococcus simiae sp. nov., isolated from rhesus macaque faeces and emended description of the genus Peptococcus.</title>
        <authorList>
            <person name="Shkoporov A.N."/>
            <person name="Efimov B.A."/>
            <person name="Kondova I."/>
            <person name="Ouwerling B."/>
            <person name="Chaplin A.V."/>
            <person name="Shcherbakova V.A."/>
            <person name="Langermans J.A.M."/>
        </authorList>
    </citation>
    <scope>NUCLEOTIDE SEQUENCE [LARGE SCALE GENOMIC DNA]</scope>
    <source>
        <strain evidence="5 6">M108</strain>
    </source>
</reference>
<feature type="chain" id="PRO_5046795835" evidence="2">
    <location>
        <begin position="28"/>
        <end position="453"/>
    </location>
</feature>
<keyword evidence="2" id="KW-0732">Signal</keyword>
<dbReference type="Gene3D" id="3.30.457.10">
    <property type="entry name" value="Copper amine oxidase-like, N-terminal domain"/>
    <property type="match status" value="1"/>
</dbReference>
<dbReference type="InterPro" id="IPR036582">
    <property type="entry name" value="Mao_N_sf"/>
</dbReference>
<accession>A0ABW9GZS2</accession>
<dbReference type="CDD" id="cd05379">
    <property type="entry name" value="CAP_bacterial"/>
    <property type="match status" value="1"/>
</dbReference>
<organism evidence="5 6">
    <name type="scientific">Peptococcus simiae</name>
    <dbReference type="NCBI Taxonomy" id="1643805"/>
    <lineage>
        <taxon>Bacteria</taxon>
        <taxon>Bacillati</taxon>
        <taxon>Bacillota</taxon>
        <taxon>Clostridia</taxon>
        <taxon>Eubacteriales</taxon>
        <taxon>Peptococcaceae</taxon>
        <taxon>Peptococcus</taxon>
    </lineage>
</organism>
<feature type="compositionally biased region" description="Low complexity" evidence="1">
    <location>
        <begin position="162"/>
        <end position="173"/>
    </location>
</feature>